<reference evidence="1" key="1">
    <citation type="journal article" date="2012" name="Nat. Biotechnol.">
        <title>Reference genome sequence of the model plant Setaria.</title>
        <authorList>
            <person name="Bennetzen J.L."/>
            <person name="Schmutz J."/>
            <person name="Wang H."/>
            <person name="Percifield R."/>
            <person name="Hawkins J."/>
            <person name="Pontaroli A.C."/>
            <person name="Estep M."/>
            <person name="Feng L."/>
            <person name="Vaughn J.N."/>
            <person name="Grimwood J."/>
            <person name="Jenkins J."/>
            <person name="Barry K."/>
            <person name="Lindquist E."/>
            <person name="Hellsten U."/>
            <person name="Deshpande S."/>
            <person name="Wang X."/>
            <person name="Wu X."/>
            <person name="Mitros T."/>
            <person name="Triplett J."/>
            <person name="Yang X."/>
            <person name="Ye C.Y."/>
            <person name="Mauro-Herrera M."/>
            <person name="Wang L."/>
            <person name="Li P."/>
            <person name="Sharma M."/>
            <person name="Sharma R."/>
            <person name="Ronald P.C."/>
            <person name="Panaud O."/>
            <person name="Kellogg E.A."/>
            <person name="Brutnell T.P."/>
            <person name="Doust A.N."/>
            <person name="Tuskan G.A."/>
            <person name="Rokhsar D."/>
            <person name="Devos K.M."/>
        </authorList>
    </citation>
    <scope>NUCLEOTIDE SEQUENCE [LARGE SCALE GENOMIC DNA]</scope>
    <source>
        <strain evidence="1">Yugu1</strain>
    </source>
</reference>
<organism evidence="1">
    <name type="scientific">Setaria italica</name>
    <name type="common">Foxtail millet</name>
    <name type="synonym">Panicum italicum</name>
    <dbReference type="NCBI Taxonomy" id="4555"/>
    <lineage>
        <taxon>Eukaryota</taxon>
        <taxon>Viridiplantae</taxon>
        <taxon>Streptophyta</taxon>
        <taxon>Embryophyta</taxon>
        <taxon>Tracheophyta</taxon>
        <taxon>Spermatophyta</taxon>
        <taxon>Magnoliopsida</taxon>
        <taxon>Liliopsida</taxon>
        <taxon>Poales</taxon>
        <taxon>Poaceae</taxon>
        <taxon>PACMAD clade</taxon>
        <taxon>Panicoideae</taxon>
        <taxon>Panicodae</taxon>
        <taxon>Paniceae</taxon>
        <taxon>Cenchrinae</taxon>
        <taxon>Setaria</taxon>
    </lineage>
</organism>
<name>A0A368QCZ9_SETIT</name>
<dbReference type="AlphaFoldDB" id="A0A368QCZ9"/>
<sequence>MILLSWNNFLQHLLHFVVVRSNHDDRLKEEEERRKKEEGDFARSSLQRCWSSFFGRLFSACLLSVCLCGLLYEPLYRFEIEIWSCMTREHNRDEDQYLIVLKCNFIFFERHDDVINFDLIQFFL</sequence>
<protein>
    <submittedName>
        <fullName evidence="1">Uncharacterized protein</fullName>
    </submittedName>
</protein>
<accession>A0A368QCZ9</accession>
<gene>
    <name evidence="1" type="ORF">SETIT_3G033900v2</name>
</gene>
<dbReference type="EMBL" id="CM003530">
    <property type="protein sequence ID" value="RCV15140.1"/>
    <property type="molecule type" value="Genomic_DNA"/>
</dbReference>
<reference evidence="1" key="2">
    <citation type="submission" date="2015-07" db="EMBL/GenBank/DDBJ databases">
        <authorList>
            <person name="Noorani M."/>
        </authorList>
    </citation>
    <scope>NUCLEOTIDE SEQUENCE</scope>
    <source>
        <strain evidence="1">Yugu1</strain>
    </source>
</reference>
<evidence type="ECO:0000313" key="1">
    <source>
        <dbReference type="EMBL" id="RCV15140.1"/>
    </source>
</evidence>
<dbReference type="OrthoDB" id="708306at2759"/>
<proteinExistence type="predicted"/>